<evidence type="ECO:0000313" key="3">
    <source>
        <dbReference type="Proteomes" id="UP000712673"/>
    </source>
</evidence>
<protein>
    <submittedName>
        <fullName evidence="2">Uncharacterized protein</fullName>
    </submittedName>
</protein>
<organism evidence="2 3">
    <name type="scientific">Tectimicrobiota bacterium</name>
    <dbReference type="NCBI Taxonomy" id="2528274"/>
    <lineage>
        <taxon>Bacteria</taxon>
        <taxon>Pseudomonadati</taxon>
        <taxon>Nitrospinota/Tectimicrobiota group</taxon>
        <taxon>Candidatus Tectimicrobiota</taxon>
    </lineage>
</organism>
<proteinExistence type="predicted"/>
<feature type="region of interest" description="Disordered" evidence="1">
    <location>
        <begin position="95"/>
        <end position="115"/>
    </location>
</feature>
<evidence type="ECO:0000256" key="1">
    <source>
        <dbReference type="SAM" id="MobiDB-lite"/>
    </source>
</evidence>
<sequence>MPRSTRQAWRASQARLDAHPAVVAFFPSAPGLAFLHRLVLGIHVVGTEVGTCGMRLGCLLGQRTGLDRFVAASSGAQQQVNRQVEEALRAYRREERRRLAPDMPATDMTVAQDAT</sequence>
<dbReference type="Proteomes" id="UP000712673">
    <property type="component" value="Unassembled WGS sequence"/>
</dbReference>
<accession>A0A937W3P2</accession>
<comment type="caution">
    <text evidence="2">The sequence shown here is derived from an EMBL/GenBank/DDBJ whole genome shotgun (WGS) entry which is preliminary data.</text>
</comment>
<name>A0A937W3P2_UNCTE</name>
<gene>
    <name evidence="2" type="ORF">FJZ47_21605</name>
</gene>
<dbReference type="EMBL" id="VGLS01000884">
    <property type="protein sequence ID" value="MBM3226368.1"/>
    <property type="molecule type" value="Genomic_DNA"/>
</dbReference>
<reference evidence="2" key="1">
    <citation type="submission" date="2019-03" db="EMBL/GenBank/DDBJ databases">
        <title>Lake Tanganyika Metagenome-Assembled Genomes (MAGs).</title>
        <authorList>
            <person name="Tran P."/>
        </authorList>
    </citation>
    <scope>NUCLEOTIDE SEQUENCE</scope>
    <source>
        <strain evidence="2">K_DeepCast_65m_m2_066</strain>
    </source>
</reference>
<evidence type="ECO:0000313" key="2">
    <source>
        <dbReference type="EMBL" id="MBM3226368.1"/>
    </source>
</evidence>
<dbReference type="AlphaFoldDB" id="A0A937W3P2"/>